<comment type="catalytic activity">
    <reaction evidence="8">
        <text>fluoride(in) = fluoride(out)</text>
        <dbReference type="Rhea" id="RHEA:76159"/>
        <dbReference type="ChEBI" id="CHEBI:17051"/>
    </reaction>
    <physiologicalReaction direction="left-to-right" evidence="8">
        <dbReference type="Rhea" id="RHEA:76160"/>
    </physiologicalReaction>
</comment>
<evidence type="ECO:0000313" key="11">
    <source>
        <dbReference type="EMBL" id="SPO02924.1"/>
    </source>
</evidence>
<evidence type="ECO:0000256" key="5">
    <source>
        <dbReference type="ARBA" id="ARBA00022989"/>
    </source>
</evidence>
<organism evidence="11 12">
    <name type="scientific">Cephalotrichum gorgonifer</name>
    <dbReference type="NCBI Taxonomy" id="2041049"/>
    <lineage>
        <taxon>Eukaryota</taxon>
        <taxon>Fungi</taxon>
        <taxon>Dikarya</taxon>
        <taxon>Ascomycota</taxon>
        <taxon>Pezizomycotina</taxon>
        <taxon>Sordariomycetes</taxon>
        <taxon>Hypocreomycetidae</taxon>
        <taxon>Microascales</taxon>
        <taxon>Microascaceae</taxon>
        <taxon>Cephalotrichum</taxon>
    </lineage>
</organism>
<name>A0AAE8SVX1_9PEZI</name>
<feature type="region of interest" description="Disordered" evidence="9">
    <location>
        <begin position="102"/>
        <end position="210"/>
    </location>
</feature>
<protein>
    <submittedName>
        <fullName evidence="11">Related to chromosome condensation protein (CrcB)</fullName>
    </submittedName>
</protein>
<dbReference type="GO" id="GO:0005886">
    <property type="term" value="C:plasma membrane"/>
    <property type="evidence" value="ECO:0007669"/>
    <property type="project" value="UniProtKB-SubCell"/>
</dbReference>
<dbReference type="PANTHER" id="PTHR28259">
    <property type="entry name" value="FLUORIDE EXPORT PROTEIN 1-RELATED"/>
    <property type="match status" value="1"/>
</dbReference>
<evidence type="ECO:0000256" key="4">
    <source>
        <dbReference type="ARBA" id="ARBA00022692"/>
    </source>
</evidence>
<dbReference type="AlphaFoldDB" id="A0AAE8SVX1"/>
<keyword evidence="4 10" id="KW-0812">Transmembrane</keyword>
<feature type="transmembrane region" description="Helical" evidence="10">
    <location>
        <begin position="238"/>
        <end position="257"/>
    </location>
</feature>
<dbReference type="Proteomes" id="UP001187682">
    <property type="component" value="Unassembled WGS sequence"/>
</dbReference>
<feature type="compositionally biased region" description="Polar residues" evidence="9">
    <location>
        <begin position="30"/>
        <end position="39"/>
    </location>
</feature>
<dbReference type="EMBL" id="ONZQ02000007">
    <property type="protein sequence ID" value="SPO02924.1"/>
    <property type="molecule type" value="Genomic_DNA"/>
</dbReference>
<reference evidence="11" key="1">
    <citation type="submission" date="2018-03" db="EMBL/GenBank/DDBJ databases">
        <authorList>
            <person name="Guldener U."/>
        </authorList>
    </citation>
    <scope>NUCLEOTIDE SEQUENCE</scope>
</reference>
<feature type="compositionally biased region" description="Basic and acidic residues" evidence="9">
    <location>
        <begin position="176"/>
        <end position="196"/>
    </location>
</feature>
<evidence type="ECO:0000256" key="10">
    <source>
        <dbReference type="SAM" id="Phobius"/>
    </source>
</evidence>
<proteinExistence type="inferred from homology"/>
<accession>A0AAE8SVX1</accession>
<evidence type="ECO:0000256" key="1">
    <source>
        <dbReference type="ARBA" id="ARBA00002598"/>
    </source>
</evidence>
<evidence type="ECO:0000256" key="8">
    <source>
        <dbReference type="ARBA" id="ARBA00035585"/>
    </source>
</evidence>
<evidence type="ECO:0000256" key="7">
    <source>
        <dbReference type="ARBA" id="ARBA00035120"/>
    </source>
</evidence>
<feature type="transmembrane region" description="Helical" evidence="10">
    <location>
        <begin position="552"/>
        <end position="574"/>
    </location>
</feature>
<evidence type="ECO:0000256" key="2">
    <source>
        <dbReference type="ARBA" id="ARBA00004651"/>
    </source>
</evidence>
<comment type="subcellular location">
    <subcellularLocation>
        <location evidence="2">Cell membrane</location>
        <topology evidence="2">Multi-pass membrane protein</topology>
    </subcellularLocation>
</comment>
<evidence type="ECO:0000313" key="12">
    <source>
        <dbReference type="Proteomes" id="UP001187682"/>
    </source>
</evidence>
<comment type="similarity">
    <text evidence="7">Belongs to the fluoride channel Fluc/FEX (TC 1.A.43) family.</text>
</comment>
<keyword evidence="3" id="KW-1003">Cell membrane</keyword>
<keyword evidence="6 10" id="KW-0472">Membrane</keyword>
<feature type="compositionally biased region" description="Basic and acidic residues" evidence="9">
    <location>
        <begin position="108"/>
        <end position="117"/>
    </location>
</feature>
<feature type="transmembrane region" description="Helical" evidence="10">
    <location>
        <begin position="269"/>
        <end position="288"/>
    </location>
</feature>
<comment type="caution">
    <text evidence="11">The sequence shown here is derived from an EMBL/GenBank/DDBJ whole genome shotgun (WGS) entry which is preliminary data.</text>
</comment>
<keyword evidence="12" id="KW-1185">Reference proteome</keyword>
<gene>
    <name evidence="11" type="ORF">DNG_05602</name>
</gene>
<comment type="function">
    <text evidence="1">Fluoride channel required for the rapid expulsion of cytoplasmic fluoride.</text>
</comment>
<feature type="transmembrane region" description="Helical" evidence="10">
    <location>
        <begin position="335"/>
        <end position="356"/>
    </location>
</feature>
<feature type="transmembrane region" description="Helical" evidence="10">
    <location>
        <begin position="385"/>
        <end position="407"/>
    </location>
</feature>
<sequence>MAEPEPEPQSPSSPRSQLAPVPEHPETTPRRSSAPTSGASRDVAQSRRSRGSSELLRRASTRSGGAHDSAGEQRRASHDLPNDYANLNELAAPLPLWEYEQQQLHRVQSLEDSRGTTEPRPPGPGPGTGTGTGAGSVLHRRASTRSRRHERAAPPGDDLPNDYANLNELSAPSPLLEHDLRPPYRLPSLEDSREVEPGLSGPPEDGTRVMVPGTPGQPLEIDEEAAKRDMKSRFATQLYTHSYLIFFSMLGTWARLGLSELTTFPGAPVTFNIVWSNFGGCIIIGFLAEDQMLFRQGYGPSMDSRDAADAMNANSDDDLDLTSTRTARQKIKKTIPLYIGLATGFCGSFTSFSSFIRDAFLALSNDIASPDIGYPPHRRRGGDSFMAFLAVVITSIAIAFCGLFLGLHLASELERITPTLPYKFTRKVLDRLIVPLGLGSWIVILFLTLFPPHESWRSTPLLDLVFSPLGCLARFYLSILLNGKIASFPLGTFTANVLGTTLLGVFWSLNHAGIVGISGCQVLSSIQDGFCGCLTTVSTWVLELATLRRAHAYIYGSASVLTSLAMLIAIMGGLRWTHGFTMPIC</sequence>
<evidence type="ECO:0000256" key="3">
    <source>
        <dbReference type="ARBA" id="ARBA00022475"/>
    </source>
</evidence>
<feature type="compositionally biased region" description="Basic and acidic residues" evidence="9">
    <location>
        <begin position="69"/>
        <end position="81"/>
    </location>
</feature>
<evidence type="ECO:0000256" key="9">
    <source>
        <dbReference type="SAM" id="MobiDB-lite"/>
    </source>
</evidence>
<dbReference type="PANTHER" id="PTHR28259:SF1">
    <property type="entry name" value="FLUORIDE EXPORT PROTEIN 1-RELATED"/>
    <property type="match status" value="1"/>
</dbReference>
<dbReference type="Pfam" id="PF02537">
    <property type="entry name" value="CRCB"/>
    <property type="match status" value="2"/>
</dbReference>
<evidence type="ECO:0000256" key="6">
    <source>
        <dbReference type="ARBA" id="ARBA00023136"/>
    </source>
</evidence>
<feature type="transmembrane region" description="Helical" evidence="10">
    <location>
        <begin position="428"/>
        <end position="449"/>
    </location>
</feature>
<dbReference type="InterPro" id="IPR003691">
    <property type="entry name" value="FluC"/>
</dbReference>
<feature type="region of interest" description="Disordered" evidence="9">
    <location>
        <begin position="1"/>
        <end position="86"/>
    </location>
</feature>
<keyword evidence="5 10" id="KW-1133">Transmembrane helix</keyword>
<dbReference type="GO" id="GO:1903425">
    <property type="term" value="F:fluoride transmembrane transporter activity"/>
    <property type="evidence" value="ECO:0007669"/>
    <property type="project" value="TreeGrafter"/>
</dbReference>
<feature type="compositionally biased region" description="Basic residues" evidence="9">
    <location>
        <begin position="138"/>
        <end position="150"/>
    </location>
</feature>
<feature type="transmembrane region" description="Helical" evidence="10">
    <location>
        <begin position="488"/>
        <end position="509"/>
    </location>
</feature>